<proteinExistence type="predicted"/>
<dbReference type="EMBL" id="JAZHOG010000018">
    <property type="protein sequence ID" value="MEJ8569730.1"/>
    <property type="molecule type" value="Genomic_DNA"/>
</dbReference>
<keyword evidence="3" id="KW-0847">Vitamin C</keyword>
<keyword evidence="6" id="KW-0408">Iron</keyword>
<dbReference type="GO" id="GO:0016705">
    <property type="term" value="F:oxidoreductase activity, acting on paired donors, with incorporation or reduction of molecular oxygen"/>
    <property type="evidence" value="ECO:0007669"/>
    <property type="project" value="InterPro"/>
</dbReference>
<evidence type="ECO:0000259" key="7">
    <source>
        <dbReference type="PROSITE" id="PS51471"/>
    </source>
</evidence>
<name>A0AAW9RLI9_9GAMM</name>
<dbReference type="Gene3D" id="2.60.120.620">
    <property type="entry name" value="q2cbj1_9rhob like domain"/>
    <property type="match status" value="1"/>
</dbReference>
<dbReference type="InterPro" id="IPR005123">
    <property type="entry name" value="Oxoglu/Fe-dep_dioxygenase_dom"/>
</dbReference>
<evidence type="ECO:0000256" key="5">
    <source>
        <dbReference type="ARBA" id="ARBA00023002"/>
    </source>
</evidence>
<evidence type="ECO:0000256" key="4">
    <source>
        <dbReference type="ARBA" id="ARBA00022964"/>
    </source>
</evidence>
<evidence type="ECO:0000313" key="9">
    <source>
        <dbReference type="Proteomes" id="UP001359886"/>
    </source>
</evidence>
<dbReference type="EC" id="1.14.11.-" evidence="8"/>
<dbReference type="PROSITE" id="PS51471">
    <property type="entry name" value="FE2OG_OXY"/>
    <property type="match status" value="1"/>
</dbReference>
<dbReference type="InterPro" id="IPR006620">
    <property type="entry name" value="Pro_4_hyd_alph"/>
</dbReference>
<gene>
    <name evidence="8" type="ORF">V3330_19030</name>
</gene>
<dbReference type="PANTHER" id="PTHR10869:SF246">
    <property type="entry name" value="TRANSMEMBRANE PROLYL 4-HYDROXYLASE"/>
    <property type="match status" value="1"/>
</dbReference>
<keyword evidence="2" id="KW-0479">Metal-binding</keyword>
<evidence type="ECO:0000313" key="8">
    <source>
        <dbReference type="EMBL" id="MEJ8569730.1"/>
    </source>
</evidence>
<dbReference type="InterPro" id="IPR044862">
    <property type="entry name" value="Pro_4_hyd_alph_FE2OG_OXY"/>
</dbReference>
<evidence type="ECO:0000256" key="6">
    <source>
        <dbReference type="ARBA" id="ARBA00023004"/>
    </source>
</evidence>
<dbReference type="GO" id="GO:0031418">
    <property type="term" value="F:L-ascorbic acid binding"/>
    <property type="evidence" value="ECO:0007669"/>
    <property type="project" value="UniProtKB-KW"/>
</dbReference>
<feature type="domain" description="Fe2OG dioxygenase" evidence="7">
    <location>
        <begin position="93"/>
        <end position="186"/>
    </location>
</feature>
<evidence type="ECO:0000256" key="2">
    <source>
        <dbReference type="ARBA" id="ARBA00022723"/>
    </source>
</evidence>
<dbReference type="PANTHER" id="PTHR10869">
    <property type="entry name" value="PROLYL 4-HYDROXYLASE ALPHA SUBUNIT"/>
    <property type="match status" value="1"/>
</dbReference>
<reference evidence="8 9" key="1">
    <citation type="submission" date="2024-02" db="EMBL/GenBank/DDBJ databases">
        <title>A novel Wenzhouxiangellaceae bacterium, isolated from coastal sediments.</title>
        <authorList>
            <person name="Du Z.-J."/>
            <person name="Ye Y.-Q."/>
            <person name="Zhang X.-Y."/>
        </authorList>
    </citation>
    <scope>NUCLEOTIDE SEQUENCE [LARGE SCALE GENOMIC DNA]</scope>
    <source>
        <strain evidence="8 9">CH-27</strain>
    </source>
</reference>
<organism evidence="8 9">
    <name type="scientific">Elongatibacter sediminis</name>
    <dbReference type="NCBI Taxonomy" id="3119006"/>
    <lineage>
        <taxon>Bacteria</taxon>
        <taxon>Pseudomonadati</taxon>
        <taxon>Pseudomonadota</taxon>
        <taxon>Gammaproteobacteria</taxon>
        <taxon>Chromatiales</taxon>
        <taxon>Wenzhouxiangellaceae</taxon>
        <taxon>Elongatibacter</taxon>
    </lineage>
</organism>
<dbReference type="GO" id="GO:0051213">
    <property type="term" value="F:dioxygenase activity"/>
    <property type="evidence" value="ECO:0007669"/>
    <property type="project" value="UniProtKB-KW"/>
</dbReference>
<dbReference type="InterPro" id="IPR045054">
    <property type="entry name" value="P4HA-like"/>
</dbReference>
<dbReference type="RefSeq" id="WP_354697057.1">
    <property type="nucleotide sequence ID" value="NZ_JAZHOG010000018.1"/>
</dbReference>
<dbReference type="SMART" id="SM00702">
    <property type="entry name" value="P4Hc"/>
    <property type="match status" value="1"/>
</dbReference>
<evidence type="ECO:0000256" key="3">
    <source>
        <dbReference type="ARBA" id="ARBA00022896"/>
    </source>
</evidence>
<comment type="caution">
    <text evidence="8">The sequence shown here is derived from an EMBL/GenBank/DDBJ whole genome shotgun (WGS) entry which is preliminary data.</text>
</comment>
<keyword evidence="5 8" id="KW-0560">Oxidoreductase</keyword>
<protein>
    <submittedName>
        <fullName evidence="8">2OG-Fe(II) oxygenase</fullName>
        <ecNumber evidence="8">1.14.11.-</ecNumber>
    </submittedName>
</protein>
<keyword evidence="4" id="KW-0223">Dioxygenase</keyword>
<sequence length="186" mass="21041">MTGLSHYIRTYSGALPDGFCEQVVQQFESDPSNQTRNGGSVRAGLSESSWLEMDLSDFTGFNFRNVILNCLRHYKSAYEKDCGIRPALPDAGDLAPLVVKRYDPGGADRFQPHFDSIGEVADRYLVFLWYLNGVDEGGETEFVDLDIRSRPETGKLLIFPPFWMYRHAGRPPVSGPKYILSTYTLW</sequence>
<keyword evidence="9" id="KW-1185">Reference proteome</keyword>
<dbReference type="Proteomes" id="UP001359886">
    <property type="component" value="Unassembled WGS sequence"/>
</dbReference>
<dbReference type="GO" id="GO:0005506">
    <property type="term" value="F:iron ion binding"/>
    <property type="evidence" value="ECO:0007669"/>
    <property type="project" value="InterPro"/>
</dbReference>
<accession>A0AAW9RLI9</accession>
<comment type="cofactor">
    <cofactor evidence="1">
        <name>L-ascorbate</name>
        <dbReference type="ChEBI" id="CHEBI:38290"/>
    </cofactor>
</comment>
<dbReference type="AlphaFoldDB" id="A0AAW9RLI9"/>
<evidence type="ECO:0000256" key="1">
    <source>
        <dbReference type="ARBA" id="ARBA00001961"/>
    </source>
</evidence>
<dbReference type="Pfam" id="PF13640">
    <property type="entry name" value="2OG-FeII_Oxy_3"/>
    <property type="match status" value="1"/>
</dbReference>